<accession>A0A552U742</accession>
<dbReference type="InterPro" id="IPR029058">
    <property type="entry name" value="AB_hydrolase_fold"/>
</dbReference>
<reference evidence="1 2" key="1">
    <citation type="submission" date="2019-07" db="EMBL/GenBank/DDBJ databases">
        <title>Novel species isolated from glacier.</title>
        <authorList>
            <person name="Liu Q."/>
            <person name="Xin Y.-H."/>
        </authorList>
    </citation>
    <scope>NUCLEOTIDE SEQUENCE [LARGE SCALE GENOMIC DNA]</scope>
    <source>
        <strain evidence="1 2">LB1R16</strain>
    </source>
</reference>
<keyword evidence="1" id="KW-0378">Hydrolase</keyword>
<dbReference type="RefSeq" id="WP_144237243.1">
    <property type="nucleotide sequence ID" value="NZ_VJWA01000002.1"/>
</dbReference>
<gene>
    <name evidence="1" type="ORF">FMM06_09865</name>
</gene>
<comment type="caution">
    <text evidence="1">The sequence shown here is derived from an EMBL/GenBank/DDBJ whole genome shotgun (WGS) entry which is preliminary data.</text>
</comment>
<evidence type="ECO:0000313" key="1">
    <source>
        <dbReference type="EMBL" id="TRW14037.1"/>
    </source>
</evidence>
<dbReference type="OrthoDB" id="9804993at2"/>
<dbReference type="EMBL" id="VJWA01000002">
    <property type="protein sequence ID" value="TRW14037.1"/>
    <property type="molecule type" value="Genomic_DNA"/>
</dbReference>
<keyword evidence="2" id="KW-1185">Reference proteome</keyword>
<sequence length="209" mass="21807">MSDHPRVLVIPGYNGSGPDHWQTHWEWARDDCTRVVQHSWHDPEPGAWVGAIAAAVEAAAGTVVIAAHSLGCIAVAHWAAVADTTRVAGALLVAPCDVERVGVPEALARFAPIPRTALPFRSVVVASSNDPYATPARSRCLAEQWGASLVEAGALGHINAASQLGAWPFGQALLDDLIAAGPDPRFARAAALRDAAPWPCSGVSAAVRP</sequence>
<dbReference type="SUPFAM" id="SSF53474">
    <property type="entry name" value="alpha/beta-Hydrolases"/>
    <property type="match status" value="1"/>
</dbReference>
<dbReference type="Pfam" id="PF06821">
    <property type="entry name" value="Ser_hydrolase"/>
    <property type="match status" value="1"/>
</dbReference>
<dbReference type="AlphaFoldDB" id="A0A552U742"/>
<organism evidence="1 2">
    <name type="scientific">Glacieibacterium frigidum</name>
    <dbReference type="NCBI Taxonomy" id="2593303"/>
    <lineage>
        <taxon>Bacteria</taxon>
        <taxon>Pseudomonadati</taxon>
        <taxon>Pseudomonadota</taxon>
        <taxon>Alphaproteobacteria</taxon>
        <taxon>Sphingomonadales</taxon>
        <taxon>Sphingosinicellaceae</taxon>
        <taxon>Glacieibacterium</taxon>
    </lineage>
</organism>
<dbReference type="InterPro" id="IPR010662">
    <property type="entry name" value="RBBP9/YdeN"/>
</dbReference>
<dbReference type="GO" id="GO:0016787">
    <property type="term" value="F:hydrolase activity"/>
    <property type="evidence" value="ECO:0007669"/>
    <property type="project" value="UniProtKB-KW"/>
</dbReference>
<name>A0A552U742_9SPHN</name>
<proteinExistence type="predicted"/>
<dbReference type="Gene3D" id="3.40.50.1820">
    <property type="entry name" value="alpha/beta hydrolase"/>
    <property type="match status" value="1"/>
</dbReference>
<dbReference type="Proteomes" id="UP000317894">
    <property type="component" value="Unassembled WGS sequence"/>
</dbReference>
<protein>
    <submittedName>
        <fullName evidence="1">Alpha/beta hydrolase</fullName>
    </submittedName>
</protein>
<evidence type="ECO:0000313" key="2">
    <source>
        <dbReference type="Proteomes" id="UP000317894"/>
    </source>
</evidence>